<reference evidence="11 12" key="1">
    <citation type="submission" date="2016-10" db="EMBL/GenBank/DDBJ databases">
        <authorList>
            <person name="de Groot N.N."/>
        </authorList>
    </citation>
    <scope>NUCLEOTIDE SEQUENCE [LARGE SCALE GENOMIC DNA]</scope>
    <source>
        <strain evidence="11 12">DSM 23310</strain>
    </source>
</reference>
<evidence type="ECO:0000256" key="5">
    <source>
        <dbReference type="ARBA" id="ARBA00022683"/>
    </source>
</evidence>
<evidence type="ECO:0000256" key="4">
    <source>
        <dbReference type="ARBA" id="ARBA00022597"/>
    </source>
</evidence>
<dbReference type="Proteomes" id="UP000198828">
    <property type="component" value="Unassembled WGS sequence"/>
</dbReference>
<dbReference type="GO" id="GO:0015577">
    <property type="term" value="F:galactitol transmembrane transporter activity"/>
    <property type="evidence" value="ECO:0007669"/>
    <property type="project" value="InterPro"/>
</dbReference>
<dbReference type="InterPro" id="IPR013853">
    <property type="entry name" value="EIIC-GAT"/>
</dbReference>
<accession>A0A1H2QNZ3</accession>
<dbReference type="GO" id="GO:0009401">
    <property type="term" value="P:phosphoenolpyruvate-dependent sugar phosphotransferase system"/>
    <property type="evidence" value="ECO:0007669"/>
    <property type="project" value="UniProtKB-KW"/>
</dbReference>
<proteinExistence type="predicted"/>
<keyword evidence="3" id="KW-1003">Cell membrane</keyword>
<feature type="transmembrane region" description="Helical" evidence="9">
    <location>
        <begin position="49"/>
        <end position="67"/>
    </location>
</feature>
<keyword evidence="6 9" id="KW-0812">Transmembrane</keyword>
<keyword evidence="7 9" id="KW-1133">Transmembrane helix</keyword>
<dbReference type="EMBL" id="FNNG01000001">
    <property type="protein sequence ID" value="SDW08913.1"/>
    <property type="molecule type" value="Genomic_DNA"/>
</dbReference>
<feature type="transmembrane region" description="Helical" evidence="9">
    <location>
        <begin position="87"/>
        <end position="112"/>
    </location>
</feature>
<keyword evidence="5" id="KW-0598">Phosphotransferase system</keyword>
<feature type="transmembrane region" description="Helical" evidence="9">
    <location>
        <begin position="397"/>
        <end position="415"/>
    </location>
</feature>
<feature type="transmembrane region" description="Helical" evidence="9">
    <location>
        <begin position="306"/>
        <end position="325"/>
    </location>
</feature>
<gene>
    <name evidence="11" type="ORF">SAMN05660923_00194</name>
</gene>
<feature type="transmembrane region" description="Helical" evidence="9">
    <location>
        <begin position="133"/>
        <end position="160"/>
    </location>
</feature>
<evidence type="ECO:0000256" key="1">
    <source>
        <dbReference type="ARBA" id="ARBA00004651"/>
    </source>
</evidence>
<dbReference type="PANTHER" id="PTHR37324">
    <property type="entry name" value="PTS SYSTEM GALACTITOL-SPECIFIC EIIC COMPONENT"/>
    <property type="match status" value="1"/>
</dbReference>
<evidence type="ECO:0000259" key="10">
    <source>
        <dbReference type="PROSITE" id="PS51104"/>
    </source>
</evidence>
<evidence type="ECO:0000256" key="3">
    <source>
        <dbReference type="ARBA" id="ARBA00022475"/>
    </source>
</evidence>
<evidence type="ECO:0000313" key="12">
    <source>
        <dbReference type="Proteomes" id="UP000198828"/>
    </source>
</evidence>
<protein>
    <submittedName>
        <fullName evidence="11">PTS system, galactitol-specific IIC component</fullName>
    </submittedName>
</protein>
<dbReference type="InterPro" id="IPR004703">
    <property type="entry name" value="PTS_sugar-sp_permease"/>
</dbReference>
<feature type="transmembrane region" description="Helical" evidence="9">
    <location>
        <begin position="243"/>
        <end position="260"/>
    </location>
</feature>
<keyword evidence="2" id="KW-0813">Transport</keyword>
<name>A0A1H2QNZ3_9FIRM</name>
<feature type="transmembrane region" description="Helical" evidence="9">
    <location>
        <begin position="357"/>
        <end position="377"/>
    </location>
</feature>
<dbReference type="GO" id="GO:0005886">
    <property type="term" value="C:plasma membrane"/>
    <property type="evidence" value="ECO:0007669"/>
    <property type="project" value="UniProtKB-SubCell"/>
</dbReference>
<feature type="transmembrane region" description="Helical" evidence="9">
    <location>
        <begin position="218"/>
        <end position="237"/>
    </location>
</feature>
<sequence>MLEIIQGIMGLGAEVMLPIVMTILGLIFRMKLGRALKAGLMVGFGFKGLQLVIGLLMTTVDPAIAYYQGLDTSGFTTVDVGWAAMGAASWSVPFAAPAILLIVIMNILLVLTKRTRVLNVDIWNYIHFLIPGTLAYALSGSAIIGLIVTVGLSIITLFVAEKIAPKWTEYYGLEGTTCSTFSFITFAYPFGVLVNKIIDKIPGLKDVDISLESVGEKFRFFGDTAIIGVIVGFILGILTKQSWQTVLIMGIGIGSVLVLLPKMVSVMMEGLSAVGAGAQEFMKDKIGEDSELYIGMDIALGLGDPTAITTTVILIPLAILFAFIIPNMSYFPVGILTVIVYMIPLIAMASNGNLLRTLIGSALFLLVVEVCANVFAPEATAMMHATGVAVEGTVTDGFFGFNLANVIISLIHSIIG</sequence>
<dbReference type="PIRSF" id="PIRSF006304">
    <property type="entry name" value="GatC"/>
    <property type="match status" value="1"/>
</dbReference>
<dbReference type="RefSeq" id="WP_093749941.1">
    <property type="nucleotide sequence ID" value="NZ_FNNG01000001.1"/>
</dbReference>
<evidence type="ECO:0000313" key="11">
    <source>
        <dbReference type="EMBL" id="SDW08913.1"/>
    </source>
</evidence>
<dbReference type="AlphaFoldDB" id="A0A1H2QNZ3"/>
<evidence type="ECO:0000256" key="9">
    <source>
        <dbReference type="SAM" id="Phobius"/>
    </source>
</evidence>
<evidence type="ECO:0000256" key="2">
    <source>
        <dbReference type="ARBA" id="ARBA00022448"/>
    </source>
</evidence>
<dbReference type="PROSITE" id="PS51104">
    <property type="entry name" value="PTS_EIIC_TYPE_2"/>
    <property type="match status" value="1"/>
</dbReference>
<organism evidence="11 12">
    <name type="scientific">Tepidimicrobium xylanilyticum</name>
    <dbReference type="NCBI Taxonomy" id="1123352"/>
    <lineage>
        <taxon>Bacteria</taxon>
        <taxon>Bacillati</taxon>
        <taxon>Bacillota</taxon>
        <taxon>Tissierellia</taxon>
        <taxon>Tissierellales</taxon>
        <taxon>Tepidimicrobiaceae</taxon>
        <taxon>Tepidimicrobium</taxon>
    </lineage>
</organism>
<dbReference type="Pfam" id="PF03611">
    <property type="entry name" value="EIIC-GAT"/>
    <property type="match status" value="1"/>
</dbReference>
<evidence type="ECO:0000256" key="6">
    <source>
        <dbReference type="ARBA" id="ARBA00022692"/>
    </source>
</evidence>
<dbReference type="OrthoDB" id="9787936at2"/>
<evidence type="ECO:0000256" key="7">
    <source>
        <dbReference type="ARBA" id="ARBA00022989"/>
    </source>
</evidence>
<keyword evidence="8 9" id="KW-0472">Membrane</keyword>
<dbReference type="PANTHER" id="PTHR37324:SF2">
    <property type="entry name" value="PTS SYSTEM GALACTITOL-SPECIFIC EIIC COMPONENT"/>
    <property type="match status" value="1"/>
</dbReference>
<feature type="transmembrane region" description="Helical" evidence="9">
    <location>
        <begin position="6"/>
        <end position="28"/>
    </location>
</feature>
<evidence type="ECO:0000256" key="8">
    <source>
        <dbReference type="ARBA" id="ARBA00023136"/>
    </source>
</evidence>
<keyword evidence="4" id="KW-0762">Sugar transport</keyword>
<feature type="transmembrane region" description="Helical" evidence="9">
    <location>
        <begin position="331"/>
        <end position="350"/>
    </location>
</feature>
<dbReference type="InterPro" id="IPR013014">
    <property type="entry name" value="PTS_EIIC_2"/>
</dbReference>
<comment type="subcellular location">
    <subcellularLocation>
        <location evidence="1">Cell membrane</location>
        <topology evidence="1">Multi-pass membrane protein</topology>
    </subcellularLocation>
</comment>
<feature type="domain" description="PTS EIIC type-2" evidence="10">
    <location>
        <begin position="5"/>
        <end position="416"/>
    </location>
</feature>
<keyword evidence="12" id="KW-1185">Reference proteome</keyword>